<reference key="2">
    <citation type="submission" date="2011-10" db="EMBL/GenBank/DDBJ databases">
        <title>The genome and transcriptome sequence of Clonorchis sinensis provide insights into the carcinogenic liver fluke.</title>
        <authorList>
            <person name="Wang X."/>
            <person name="Huang Y."/>
            <person name="Chen W."/>
            <person name="Liu H."/>
            <person name="Guo L."/>
            <person name="Chen Y."/>
            <person name="Luo F."/>
            <person name="Zhou W."/>
            <person name="Sun J."/>
            <person name="Mao Q."/>
            <person name="Liang P."/>
            <person name="Zhou C."/>
            <person name="Tian Y."/>
            <person name="Men J."/>
            <person name="Lv X."/>
            <person name="Huang L."/>
            <person name="Zhou J."/>
            <person name="Hu Y."/>
            <person name="Li R."/>
            <person name="Zhang F."/>
            <person name="Lei H."/>
            <person name="Li X."/>
            <person name="Hu X."/>
            <person name="Liang C."/>
            <person name="Xu J."/>
            <person name="Wu Z."/>
            <person name="Yu X."/>
        </authorList>
    </citation>
    <scope>NUCLEOTIDE SEQUENCE</scope>
    <source>
        <strain>Henan</strain>
    </source>
</reference>
<accession>G7YRL0</accession>
<dbReference type="AlphaFoldDB" id="G7YRL0"/>
<sequence>MLFVILATSPRAQGRKASPVVDSCTSQTQAKFGRFELRDPYRNIRRGLAAWQTYAQMANGRSCLDGLVWARGRPKCVGHQLDLHNRHEDETSVRSAAAMIVAASLQYAQDFVMTSNEHILSKKPIVPKRNKSLLTCEFDEQLLQLPGLLGALTPKLEAGWQSFSLGPGSTATDQLANDLTSQLPPLIRPLQPGQQGSTGSVPLSHSFTWTRLQPRLECSETPNGDGITEKREFNLVLEPFIEPEVILLLTADQIKGLTRKTVSRNSTQTAVLTLRRILSIESYPGPFVEQEALTLIFAGIMNARFGLLNSLESHLGGRFGVGARRTERHFHLCADRQLFLASTNFQHKRSNRVT</sequence>
<organism evidence="1 2">
    <name type="scientific">Clonorchis sinensis</name>
    <name type="common">Chinese liver fluke</name>
    <dbReference type="NCBI Taxonomy" id="79923"/>
    <lineage>
        <taxon>Eukaryota</taxon>
        <taxon>Metazoa</taxon>
        <taxon>Spiralia</taxon>
        <taxon>Lophotrochozoa</taxon>
        <taxon>Platyhelminthes</taxon>
        <taxon>Trematoda</taxon>
        <taxon>Digenea</taxon>
        <taxon>Opisthorchiida</taxon>
        <taxon>Opisthorchiata</taxon>
        <taxon>Opisthorchiidae</taxon>
        <taxon>Clonorchis</taxon>
    </lineage>
</organism>
<name>G7YRL0_CLOSI</name>
<dbReference type="EMBL" id="DF144044">
    <property type="protein sequence ID" value="GAA55590.1"/>
    <property type="molecule type" value="Genomic_DNA"/>
</dbReference>
<dbReference type="Proteomes" id="UP000008909">
    <property type="component" value="Unassembled WGS sequence"/>
</dbReference>
<proteinExistence type="predicted"/>
<keyword evidence="2" id="KW-1185">Reference proteome</keyword>
<evidence type="ECO:0000313" key="1">
    <source>
        <dbReference type="EMBL" id="GAA55590.1"/>
    </source>
</evidence>
<protein>
    <submittedName>
        <fullName evidence="1">Uncharacterized protein</fullName>
    </submittedName>
</protein>
<gene>
    <name evidence="1" type="ORF">CLF_108392</name>
</gene>
<evidence type="ECO:0000313" key="2">
    <source>
        <dbReference type="Proteomes" id="UP000008909"/>
    </source>
</evidence>
<reference evidence="1" key="1">
    <citation type="journal article" date="2011" name="Genome Biol.">
        <title>The draft genome of the carcinogenic human liver fluke Clonorchis sinensis.</title>
        <authorList>
            <person name="Wang X."/>
            <person name="Chen W."/>
            <person name="Huang Y."/>
            <person name="Sun J."/>
            <person name="Men J."/>
            <person name="Liu H."/>
            <person name="Luo F."/>
            <person name="Guo L."/>
            <person name="Lv X."/>
            <person name="Deng C."/>
            <person name="Zhou C."/>
            <person name="Fan Y."/>
            <person name="Li X."/>
            <person name="Huang L."/>
            <person name="Hu Y."/>
            <person name="Liang C."/>
            <person name="Hu X."/>
            <person name="Xu J."/>
            <person name="Yu X."/>
        </authorList>
    </citation>
    <scope>NUCLEOTIDE SEQUENCE [LARGE SCALE GENOMIC DNA]</scope>
    <source>
        <strain evidence="1">Henan</strain>
    </source>
</reference>